<keyword evidence="5" id="KW-0862">Zinc</keyword>
<reference evidence="14 15" key="1">
    <citation type="submission" date="2019-08" db="EMBL/GenBank/DDBJ databases">
        <title>Whole genome of Aphis craccivora.</title>
        <authorList>
            <person name="Voronova N.V."/>
            <person name="Shulinski R.S."/>
            <person name="Bandarenka Y.V."/>
            <person name="Zhorov D.G."/>
            <person name="Warner D."/>
        </authorList>
    </citation>
    <scope>NUCLEOTIDE SEQUENCE [LARGE SCALE GENOMIC DNA]</scope>
    <source>
        <strain evidence="14">180601</strain>
        <tissue evidence="14">Whole Body</tissue>
    </source>
</reference>
<comment type="similarity">
    <text evidence="2">Belongs to the THAP1 family.</text>
</comment>
<feature type="domain" description="THAP-type" evidence="13">
    <location>
        <begin position="1"/>
        <end position="83"/>
    </location>
</feature>
<comment type="subcellular location">
    <subcellularLocation>
        <location evidence="1">Nucleus</location>
        <location evidence="1">Nucleoplasm</location>
    </subcellularLocation>
</comment>
<organism evidence="14 15">
    <name type="scientific">Aphis craccivora</name>
    <name type="common">Cowpea aphid</name>
    <dbReference type="NCBI Taxonomy" id="307492"/>
    <lineage>
        <taxon>Eukaryota</taxon>
        <taxon>Metazoa</taxon>
        <taxon>Ecdysozoa</taxon>
        <taxon>Arthropoda</taxon>
        <taxon>Hexapoda</taxon>
        <taxon>Insecta</taxon>
        <taxon>Pterygota</taxon>
        <taxon>Neoptera</taxon>
        <taxon>Paraneoptera</taxon>
        <taxon>Hemiptera</taxon>
        <taxon>Sternorrhyncha</taxon>
        <taxon>Aphidomorpha</taxon>
        <taxon>Aphidoidea</taxon>
        <taxon>Aphididae</taxon>
        <taxon>Aphidini</taxon>
        <taxon>Aphis</taxon>
        <taxon>Aphis</taxon>
    </lineage>
</organism>
<keyword evidence="4 12" id="KW-0863">Zinc-finger</keyword>
<dbReference type="InterPro" id="IPR026516">
    <property type="entry name" value="THAP1/10"/>
</dbReference>
<dbReference type="GO" id="GO:0005654">
    <property type="term" value="C:nucleoplasm"/>
    <property type="evidence" value="ECO:0007669"/>
    <property type="project" value="UniProtKB-SubCell"/>
</dbReference>
<dbReference type="EMBL" id="VUJU01009757">
    <property type="protein sequence ID" value="KAF0717861.1"/>
    <property type="molecule type" value="Genomic_DNA"/>
</dbReference>
<evidence type="ECO:0000256" key="9">
    <source>
        <dbReference type="ARBA" id="ARBA00023163"/>
    </source>
</evidence>
<dbReference type="OrthoDB" id="7683421at2759"/>
<evidence type="ECO:0000256" key="8">
    <source>
        <dbReference type="ARBA" id="ARBA00023125"/>
    </source>
</evidence>
<evidence type="ECO:0000256" key="7">
    <source>
        <dbReference type="ARBA" id="ARBA00023054"/>
    </source>
</evidence>
<dbReference type="PANTHER" id="PTHR46600">
    <property type="entry name" value="THAP DOMAIN-CONTAINING"/>
    <property type="match status" value="1"/>
</dbReference>
<dbReference type="Pfam" id="PF05485">
    <property type="entry name" value="THAP"/>
    <property type="match status" value="1"/>
</dbReference>
<dbReference type="GO" id="GO:0008270">
    <property type="term" value="F:zinc ion binding"/>
    <property type="evidence" value="ECO:0007669"/>
    <property type="project" value="UniProtKB-KW"/>
</dbReference>
<evidence type="ECO:0000313" key="14">
    <source>
        <dbReference type="EMBL" id="KAF0717861.1"/>
    </source>
</evidence>
<dbReference type="AlphaFoldDB" id="A0A6G0W3H0"/>
<dbReference type="InterPro" id="IPR038441">
    <property type="entry name" value="THAP_Znf_sf"/>
</dbReference>
<sequence length="136" mass="15502">MVLVCIVKSCYNCKCKTKEKGDKMHRFPKDMDLCKEWLAKCKRLDLLEKNFDNHRVCSKHFISKMYANSEETILLPIAIPTKFESTDVNFEPATVNEDNDLDHSTKLIDSSQNCSILEELVCSSTPSKSNSSTTET</sequence>
<keyword evidence="8 12" id="KW-0238">DNA-binding</keyword>
<evidence type="ECO:0000256" key="2">
    <source>
        <dbReference type="ARBA" id="ARBA00006177"/>
    </source>
</evidence>
<evidence type="ECO:0000259" key="13">
    <source>
        <dbReference type="PROSITE" id="PS50950"/>
    </source>
</evidence>
<feature type="non-terminal residue" evidence="14">
    <location>
        <position position="136"/>
    </location>
</feature>
<keyword evidence="6" id="KW-0805">Transcription regulation</keyword>
<keyword evidence="15" id="KW-1185">Reference proteome</keyword>
<dbReference type="PROSITE" id="PS50950">
    <property type="entry name" value="ZF_THAP"/>
    <property type="match status" value="1"/>
</dbReference>
<keyword evidence="9" id="KW-0804">Transcription</keyword>
<evidence type="ECO:0000256" key="6">
    <source>
        <dbReference type="ARBA" id="ARBA00023015"/>
    </source>
</evidence>
<dbReference type="GO" id="GO:0043565">
    <property type="term" value="F:sequence-specific DNA binding"/>
    <property type="evidence" value="ECO:0007669"/>
    <property type="project" value="InterPro"/>
</dbReference>
<evidence type="ECO:0000256" key="10">
    <source>
        <dbReference type="ARBA" id="ARBA00023242"/>
    </source>
</evidence>
<proteinExistence type="inferred from homology"/>
<evidence type="ECO:0000256" key="4">
    <source>
        <dbReference type="ARBA" id="ARBA00022771"/>
    </source>
</evidence>
<gene>
    <name evidence="14" type="ORF">FWK35_00030180</name>
</gene>
<evidence type="ECO:0000256" key="11">
    <source>
        <dbReference type="ARBA" id="ARBA00023306"/>
    </source>
</evidence>
<name>A0A6G0W3H0_APHCR</name>
<accession>A0A6G0W3H0</accession>
<keyword evidence="10" id="KW-0539">Nucleus</keyword>
<dbReference type="Gene3D" id="6.20.210.20">
    <property type="entry name" value="THAP domain"/>
    <property type="match status" value="1"/>
</dbReference>
<keyword evidence="11" id="KW-0131">Cell cycle</keyword>
<dbReference type="SMART" id="SM00980">
    <property type="entry name" value="THAP"/>
    <property type="match status" value="1"/>
</dbReference>
<evidence type="ECO:0000256" key="12">
    <source>
        <dbReference type="PROSITE-ProRule" id="PRU00309"/>
    </source>
</evidence>
<dbReference type="SUPFAM" id="SSF57716">
    <property type="entry name" value="Glucocorticoid receptor-like (DNA-binding domain)"/>
    <property type="match status" value="1"/>
</dbReference>
<dbReference type="InterPro" id="IPR006612">
    <property type="entry name" value="THAP_Znf"/>
</dbReference>
<evidence type="ECO:0000313" key="15">
    <source>
        <dbReference type="Proteomes" id="UP000478052"/>
    </source>
</evidence>
<dbReference type="PANTHER" id="PTHR46600:SF1">
    <property type="entry name" value="THAP DOMAIN-CONTAINING PROTEIN 1"/>
    <property type="match status" value="1"/>
</dbReference>
<dbReference type="SMART" id="SM00692">
    <property type="entry name" value="DM3"/>
    <property type="match status" value="1"/>
</dbReference>
<evidence type="ECO:0000256" key="5">
    <source>
        <dbReference type="ARBA" id="ARBA00022833"/>
    </source>
</evidence>
<comment type="caution">
    <text evidence="14">The sequence shown here is derived from an EMBL/GenBank/DDBJ whole genome shotgun (WGS) entry which is preliminary data.</text>
</comment>
<protein>
    <submittedName>
        <fullName evidence="14">52 kDa repressor of the inhibitor of the protein kinase-like</fullName>
    </submittedName>
</protein>
<keyword evidence="3" id="KW-0479">Metal-binding</keyword>
<evidence type="ECO:0000256" key="3">
    <source>
        <dbReference type="ARBA" id="ARBA00022723"/>
    </source>
</evidence>
<keyword evidence="7" id="KW-0175">Coiled coil</keyword>
<dbReference type="Proteomes" id="UP000478052">
    <property type="component" value="Unassembled WGS sequence"/>
</dbReference>
<evidence type="ECO:0000256" key="1">
    <source>
        <dbReference type="ARBA" id="ARBA00004642"/>
    </source>
</evidence>